<keyword evidence="7 9" id="KW-0472">Membrane</keyword>
<dbReference type="PATRIC" id="fig|1307839.3.peg.711"/>
<feature type="transmembrane region" description="Helical" evidence="10">
    <location>
        <begin position="164"/>
        <end position="184"/>
    </location>
</feature>
<dbReference type="KEGG" id="blq:L21SP5_00666"/>
<feature type="transmembrane region" description="Helical" evidence="10">
    <location>
        <begin position="345"/>
        <end position="362"/>
    </location>
</feature>
<dbReference type="PIRSF" id="PIRSF500217">
    <property type="entry name" value="AlgI"/>
    <property type="match status" value="1"/>
</dbReference>
<feature type="transmembrane region" description="Helical" evidence="10">
    <location>
        <begin position="374"/>
        <end position="394"/>
    </location>
</feature>
<dbReference type="PANTHER" id="PTHR13285:SF23">
    <property type="entry name" value="TEICHOIC ACID D-ALANYLTRANSFERASE"/>
    <property type="match status" value="1"/>
</dbReference>
<proteinExistence type="inferred from homology"/>
<keyword evidence="6 10" id="KW-1133">Transmembrane helix</keyword>
<evidence type="ECO:0000256" key="9">
    <source>
        <dbReference type="PIRNR" id="PIRNR016636"/>
    </source>
</evidence>
<keyword evidence="4 9" id="KW-0808">Transferase</keyword>
<dbReference type="Pfam" id="PF03062">
    <property type="entry name" value="MBOAT"/>
    <property type="match status" value="1"/>
</dbReference>
<feature type="transmembrane region" description="Helical" evidence="10">
    <location>
        <begin position="422"/>
        <end position="441"/>
    </location>
</feature>
<feature type="transmembrane region" description="Helical" evidence="10">
    <location>
        <begin position="204"/>
        <end position="226"/>
    </location>
</feature>
<evidence type="ECO:0000256" key="8">
    <source>
        <dbReference type="ARBA" id="ARBA00023315"/>
    </source>
</evidence>
<keyword evidence="8 9" id="KW-0012">Acyltransferase</keyword>
<comment type="similarity">
    <text evidence="2 9">Belongs to the membrane-bound acyltransferase family.</text>
</comment>
<gene>
    <name evidence="11" type="ORF">L21SP5_00666</name>
</gene>
<dbReference type="InterPro" id="IPR028362">
    <property type="entry name" value="AlgI"/>
</dbReference>
<feature type="transmembrane region" description="Helical" evidence="10">
    <location>
        <begin position="263"/>
        <end position="280"/>
    </location>
</feature>
<dbReference type="PIRSF" id="PIRSF016636">
    <property type="entry name" value="AlgI_DltB"/>
    <property type="match status" value="1"/>
</dbReference>
<evidence type="ECO:0000256" key="2">
    <source>
        <dbReference type="ARBA" id="ARBA00010323"/>
    </source>
</evidence>
<evidence type="ECO:0000256" key="3">
    <source>
        <dbReference type="ARBA" id="ARBA00022475"/>
    </source>
</evidence>
<accession>A0A0S2HWC2</accession>
<feature type="transmembrane region" description="Helical" evidence="10">
    <location>
        <begin position="322"/>
        <end position="339"/>
    </location>
</feature>
<organism evidence="11 12">
    <name type="scientific">Salinivirga cyanobacteriivorans</name>
    <dbReference type="NCBI Taxonomy" id="1307839"/>
    <lineage>
        <taxon>Bacteria</taxon>
        <taxon>Pseudomonadati</taxon>
        <taxon>Bacteroidota</taxon>
        <taxon>Bacteroidia</taxon>
        <taxon>Bacteroidales</taxon>
        <taxon>Salinivirgaceae</taxon>
        <taxon>Salinivirga</taxon>
    </lineage>
</organism>
<reference evidence="11 12" key="1">
    <citation type="submission" date="2015-11" db="EMBL/GenBank/DDBJ databases">
        <title>Description and complete genome sequence of a novel strain predominating in hypersaline microbial mats and representing a new family of the Bacteriodetes phylum.</title>
        <authorList>
            <person name="Spring S."/>
            <person name="Bunk B."/>
            <person name="Sproer C."/>
            <person name="Klenk H.-P."/>
        </authorList>
    </citation>
    <scope>NUCLEOTIDE SEQUENCE [LARGE SCALE GENOMIC DNA]</scope>
    <source>
        <strain evidence="11 12">L21-Spi-D4</strain>
    </source>
</reference>
<evidence type="ECO:0000313" key="12">
    <source>
        <dbReference type="Proteomes" id="UP000064893"/>
    </source>
</evidence>
<comment type="subcellular location">
    <subcellularLocation>
        <location evidence="1">Cell membrane</location>
        <topology evidence="1">Multi-pass membrane protein</topology>
    </subcellularLocation>
</comment>
<dbReference type="Proteomes" id="UP000064893">
    <property type="component" value="Chromosome"/>
</dbReference>
<dbReference type="AlphaFoldDB" id="A0A0S2HWC2"/>
<evidence type="ECO:0000313" key="11">
    <source>
        <dbReference type="EMBL" id="ALO14338.1"/>
    </source>
</evidence>
<feature type="transmembrane region" description="Helical" evidence="10">
    <location>
        <begin position="78"/>
        <end position="98"/>
    </location>
</feature>
<dbReference type="GO" id="GO:0016746">
    <property type="term" value="F:acyltransferase activity"/>
    <property type="evidence" value="ECO:0007669"/>
    <property type="project" value="UniProtKB-KW"/>
</dbReference>
<feature type="transmembrane region" description="Helical" evidence="10">
    <location>
        <begin position="131"/>
        <end position="152"/>
    </location>
</feature>
<feature type="transmembrane region" description="Helical" evidence="10">
    <location>
        <begin position="453"/>
        <end position="473"/>
    </location>
</feature>
<protein>
    <submittedName>
        <fullName evidence="11">D-alanyl-lipoteichoic acid biosynthesis protein DltB</fullName>
    </submittedName>
</protein>
<dbReference type="GO" id="GO:0042121">
    <property type="term" value="P:alginic acid biosynthetic process"/>
    <property type="evidence" value="ECO:0007669"/>
    <property type="project" value="InterPro"/>
</dbReference>
<sequence length="488" mass="57266">MIFTHWSFWVFFLAVLAGFSALQKRMQLRNIWLFVVSLFFYYKCGGYYFFLLIFSTIVDYFIGWGIYNSTTPNKRKFLVGLSVFVNLFVLSYFKYAYFYTDLFNTILGTDIKVVNYLALGMNEIANTSLDIYTIILPVGISFYTFQTISYSIDIYRYKVKPVKNILDFGFYVSFFPQLVAGPIVRAAEFVPQIYRKFKLSAYEFGYATFLILNGLVKKIVISDYISVNFVDRVFEQPLLYSGFENLMAVYGYGIQIYCDFSGYTNIAIGVALLLGFRLPVNFRSPYKATSITDFWRRWHISLSSWLKDYLYIPLGGNRRGTVRTYTNLMITMILGGLWHGANMRFIIWGAIHGLALAFDKFIKSVTNFRFSGQWGRALSIFITFHIVSFAWIFFRAQSTEVVGNMLQQIGTDWQWGQTFEYLAGYKWIFLLMLVGFVFHWLPSRVKESYIRWYIVVPWYLKIPIIVIVVFFIFQIQSADIQPFIYFQF</sequence>
<evidence type="ECO:0000256" key="1">
    <source>
        <dbReference type="ARBA" id="ARBA00004651"/>
    </source>
</evidence>
<dbReference type="GO" id="GO:0005886">
    <property type="term" value="C:plasma membrane"/>
    <property type="evidence" value="ECO:0007669"/>
    <property type="project" value="UniProtKB-SubCell"/>
</dbReference>
<evidence type="ECO:0000256" key="6">
    <source>
        <dbReference type="ARBA" id="ARBA00022989"/>
    </source>
</evidence>
<evidence type="ECO:0000256" key="7">
    <source>
        <dbReference type="ARBA" id="ARBA00023136"/>
    </source>
</evidence>
<dbReference type="InterPro" id="IPR024194">
    <property type="entry name" value="Ac/AlaTfrase_AlgI/DltB"/>
</dbReference>
<keyword evidence="12" id="KW-1185">Reference proteome</keyword>
<name>A0A0S2HWC2_9BACT</name>
<evidence type="ECO:0000256" key="5">
    <source>
        <dbReference type="ARBA" id="ARBA00022692"/>
    </source>
</evidence>
<evidence type="ECO:0000256" key="10">
    <source>
        <dbReference type="SAM" id="Phobius"/>
    </source>
</evidence>
<dbReference type="PANTHER" id="PTHR13285">
    <property type="entry name" value="ACYLTRANSFERASE"/>
    <property type="match status" value="1"/>
</dbReference>
<dbReference type="InterPro" id="IPR004299">
    <property type="entry name" value="MBOAT_fam"/>
</dbReference>
<dbReference type="STRING" id="1307839.L21SP5_00666"/>
<keyword evidence="3 9" id="KW-1003">Cell membrane</keyword>
<dbReference type="EMBL" id="CP013118">
    <property type="protein sequence ID" value="ALO14338.1"/>
    <property type="molecule type" value="Genomic_DNA"/>
</dbReference>
<dbReference type="InterPro" id="IPR051085">
    <property type="entry name" value="MB_O-acyltransferase"/>
</dbReference>
<keyword evidence="5 10" id="KW-0812">Transmembrane</keyword>
<evidence type="ECO:0000256" key="4">
    <source>
        <dbReference type="ARBA" id="ARBA00022679"/>
    </source>
</evidence>